<dbReference type="GO" id="GO:0005829">
    <property type="term" value="C:cytosol"/>
    <property type="evidence" value="ECO:0007669"/>
    <property type="project" value="TreeGrafter"/>
</dbReference>
<sequence>MSWQEKYIKIQEEIEIGQIGEMEIHKNKKTGEIYNMKIINCQLEKQKQTKNILDQVKRIRHPNIVVIEDIFEDDKGSFYIYMKKADTNLQQIFGEIQQDQAALCDFIKQLVPQIIDGYCRLMEENIIHRNLKPQNILCKIKDKNKYIFQICSFDHSKIINMSKDYDMTQFQELFYYSAPDLQKDDYINKCDVYSFGLILAELIFGRQFTDHEKQQLPMNQLINNFPQQIIDLVQQMLVLDHKNRVSWTELKLKYFYPKYDWNKTCVLQKVEDINSNKVCIKQISKMKNGSCNNELNEILINLKIKNCEEKNDNIIKILEVLNEKDYEYAYIIMEQCDGDLGQLKKTQGIFNKKQILNLIKQVNNGYKFLINNRIVHRDIKPENILYLKINHKYCYKIIDFQYSFDQMKNNYSASSKTGTSKYQAPEVNGKDNYDFQCDIYSLGLVILEMATNITNLEEKDIEYIHDKLKEDCCIIDIFNQYPFKSYNIEIDYLIQDLLKQMIKYDPKTRINWEVLYQEIRKFKKQLKYQQQETQNNNRKGQIKQFEQLNQNTNSSNQPTYYGWQQKNQIFANNQQSVSNNEIIQNPQSQLQQKQQFNFQNQFKNETSGNQNSVDQIPFNVQIKNQIFPNNQQSVSNNQIIQNPQSQFQQKQQFNFQNQFKNETSGNQNSVNQIPFNVQNKNQIFPYNQQSVSSNQFIQSPQQQQLYHSFFIPNSNTQTNLQNDQIDNVTQFIEQFPNPNHQKYH</sequence>
<accession>A0A8S1NI53</accession>
<protein>
    <recommendedName>
        <fullName evidence="5">Protein kinase domain-containing protein</fullName>
    </recommendedName>
</protein>
<keyword evidence="4" id="KW-0067">ATP-binding</keyword>
<dbReference type="CDD" id="cd00180">
    <property type="entry name" value="PKc"/>
    <property type="match status" value="2"/>
</dbReference>
<evidence type="ECO:0000256" key="1">
    <source>
        <dbReference type="ARBA" id="ARBA00022679"/>
    </source>
</evidence>
<dbReference type="GO" id="GO:0004674">
    <property type="term" value="F:protein serine/threonine kinase activity"/>
    <property type="evidence" value="ECO:0007669"/>
    <property type="project" value="InterPro"/>
</dbReference>
<dbReference type="GO" id="GO:0010506">
    <property type="term" value="P:regulation of autophagy"/>
    <property type="evidence" value="ECO:0007669"/>
    <property type="project" value="InterPro"/>
</dbReference>
<evidence type="ECO:0000313" key="7">
    <source>
        <dbReference type="Proteomes" id="UP000692954"/>
    </source>
</evidence>
<dbReference type="GO" id="GO:0000407">
    <property type="term" value="C:phagophore assembly site"/>
    <property type="evidence" value="ECO:0007669"/>
    <property type="project" value="TreeGrafter"/>
</dbReference>
<keyword evidence="2" id="KW-0547">Nucleotide-binding</keyword>
<comment type="caution">
    <text evidence="6">The sequence shown here is derived from an EMBL/GenBank/DDBJ whole genome shotgun (WGS) entry which is preliminary data.</text>
</comment>
<dbReference type="GO" id="GO:0005776">
    <property type="term" value="C:autophagosome"/>
    <property type="evidence" value="ECO:0007669"/>
    <property type="project" value="TreeGrafter"/>
</dbReference>
<dbReference type="PROSITE" id="PS00108">
    <property type="entry name" value="PROTEIN_KINASE_ST"/>
    <property type="match status" value="1"/>
</dbReference>
<dbReference type="AlphaFoldDB" id="A0A8S1NI53"/>
<dbReference type="PANTHER" id="PTHR24348:SF22">
    <property type="entry name" value="NON-SPECIFIC SERINE_THREONINE PROTEIN KINASE"/>
    <property type="match status" value="1"/>
</dbReference>
<feature type="domain" description="Protein kinase" evidence="5">
    <location>
        <begin position="193"/>
        <end position="523"/>
    </location>
</feature>
<dbReference type="PROSITE" id="PS50011">
    <property type="entry name" value="PROTEIN_KINASE_DOM"/>
    <property type="match status" value="1"/>
</dbReference>
<organism evidence="6 7">
    <name type="scientific">Paramecium sonneborni</name>
    <dbReference type="NCBI Taxonomy" id="65129"/>
    <lineage>
        <taxon>Eukaryota</taxon>
        <taxon>Sar</taxon>
        <taxon>Alveolata</taxon>
        <taxon>Ciliophora</taxon>
        <taxon>Intramacronucleata</taxon>
        <taxon>Oligohymenophorea</taxon>
        <taxon>Peniculida</taxon>
        <taxon>Parameciidae</taxon>
        <taxon>Paramecium</taxon>
    </lineage>
</organism>
<dbReference type="PANTHER" id="PTHR24348">
    <property type="entry name" value="SERINE/THREONINE-PROTEIN KINASE UNC-51-RELATED"/>
    <property type="match status" value="1"/>
</dbReference>
<evidence type="ECO:0000256" key="2">
    <source>
        <dbReference type="ARBA" id="ARBA00022741"/>
    </source>
</evidence>
<dbReference type="Proteomes" id="UP000692954">
    <property type="component" value="Unassembled WGS sequence"/>
</dbReference>
<reference evidence="6" key="1">
    <citation type="submission" date="2021-01" db="EMBL/GenBank/DDBJ databases">
        <authorList>
            <consortium name="Genoscope - CEA"/>
            <person name="William W."/>
        </authorList>
    </citation>
    <scope>NUCLEOTIDE SEQUENCE</scope>
</reference>
<dbReference type="OrthoDB" id="1911848at2759"/>
<name>A0A8S1NI53_9CILI</name>
<evidence type="ECO:0000256" key="3">
    <source>
        <dbReference type="ARBA" id="ARBA00022777"/>
    </source>
</evidence>
<dbReference type="GO" id="GO:0016020">
    <property type="term" value="C:membrane"/>
    <property type="evidence" value="ECO:0007669"/>
    <property type="project" value="TreeGrafter"/>
</dbReference>
<dbReference type="GO" id="GO:0005524">
    <property type="term" value="F:ATP binding"/>
    <property type="evidence" value="ECO:0007669"/>
    <property type="project" value="UniProtKB-KW"/>
</dbReference>
<gene>
    <name evidence="6" type="ORF">PSON_ATCC_30995.1.T0530046</name>
</gene>
<dbReference type="SMART" id="SM00220">
    <property type="entry name" value="S_TKc"/>
    <property type="match status" value="2"/>
</dbReference>
<keyword evidence="1" id="KW-0808">Transferase</keyword>
<evidence type="ECO:0000313" key="6">
    <source>
        <dbReference type="EMBL" id="CAD8088685.1"/>
    </source>
</evidence>
<dbReference type="InterPro" id="IPR045269">
    <property type="entry name" value="Atg1-like"/>
</dbReference>
<dbReference type="Pfam" id="PF00069">
    <property type="entry name" value="Pkinase"/>
    <property type="match status" value="2"/>
</dbReference>
<proteinExistence type="predicted"/>
<keyword evidence="3" id="KW-0418">Kinase</keyword>
<dbReference type="InterPro" id="IPR008271">
    <property type="entry name" value="Ser/Thr_kinase_AS"/>
</dbReference>
<evidence type="ECO:0000256" key="4">
    <source>
        <dbReference type="ARBA" id="ARBA00022840"/>
    </source>
</evidence>
<dbReference type="InterPro" id="IPR000719">
    <property type="entry name" value="Prot_kinase_dom"/>
</dbReference>
<keyword evidence="7" id="KW-1185">Reference proteome</keyword>
<evidence type="ECO:0000259" key="5">
    <source>
        <dbReference type="PROSITE" id="PS50011"/>
    </source>
</evidence>
<dbReference type="EMBL" id="CAJJDN010000053">
    <property type="protein sequence ID" value="CAD8088685.1"/>
    <property type="molecule type" value="Genomic_DNA"/>
</dbReference>
<dbReference type="GO" id="GO:0000045">
    <property type="term" value="P:autophagosome assembly"/>
    <property type="evidence" value="ECO:0007669"/>
    <property type="project" value="TreeGrafter"/>
</dbReference>